<keyword evidence="5 6" id="KW-0472">Membrane</keyword>
<comment type="caution">
    <text evidence="9">The sequence shown here is derived from an EMBL/GenBank/DDBJ whole genome shotgun (WGS) entry which is preliminary data.</text>
</comment>
<organism evidence="9">
    <name type="scientific">Zea mays</name>
    <name type="common">Maize</name>
    <dbReference type="NCBI Taxonomy" id="4577"/>
    <lineage>
        <taxon>Eukaryota</taxon>
        <taxon>Viridiplantae</taxon>
        <taxon>Streptophyta</taxon>
        <taxon>Embryophyta</taxon>
        <taxon>Tracheophyta</taxon>
        <taxon>Spermatophyta</taxon>
        <taxon>Magnoliopsida</taxon>
        <taxon>Liliopsida</taxon>
        <taxon>Poales</taxon>
        <taxon>Poaceae</taxon>
        <taxon>PACMAD clade</taxon>
        <taxon>Panicoideae</taxon>
        <taxon>Andropogonodae</taxon>
        <taxon>Andropogoneae</taxon>
        <taxon>Tripsacinae</taxon>
        <taxon>Zea</taxon>
    </lineage>
</organism>
<dbReference type="InterPro" id="IPR004331">
    <property type="entry name" value="SPX_dom"/>
</dbReference>
<dbReference type="AlphaFoldDB" id="A0A3L6ESP9"/>
<dbReference type="SUPFAM" id="SSF103473">
    <property type="entry name" value="MFS general substrate transporter"/>
    <property type="match status" value="1"/>
</dbReference>
<evidence type="ECO:0000259" key="7">
    <source>
        <dbReference type="PROSITE" id="PS51382"/>
    </source>
</evidence>
<dbReference type="EMBL" id="NCVQ01000006">
    <property type="protein sequence ID" value="PWZ24015.1"/>
    <property type="molecule type" value="Genomic_DNA"/>
</dbReference>
<feature type="transmembrane region" description="Helical" evidence="6">
    <location>
        <begin position="246"/>
        <end position="267"/>
    </location>
</feature>
<dbReference type="PROSITE" id="PS51382">
    <property type="entry name" value="SPX"/>
    <property type="match status" value="1"/>
</dbReference>
<feature type="transmembrane region" description="Helical" evidence="6">
    <location>
        <begin position="410"/>
        <end position="428"/>
    </location>
</feature>
<feature type="domain" description="SPX" evidence="7">
    <location>
        <begin position="2"/>
        <end position="145"/>
    </location>
</feature>
<feature type="transmembrane region" description="Helical" evidence="6">
    <location>
        <begin position="722"/>
        <end position="743"/>
    </location>
</feature>
<evidence type="ECO:0000313" key="9">
    <source>
        <dbReference type="EMBL" id="PWZ24015.1"/>
    </source>
</evidence>
<dbReference type="Pfam" id="PF07690">
    <property type="entry name" value="MFS_1"/>
    <property type="match status" value="1"/>
</dbReference>
<feature type="transmembrane region" description="Helical" evidence="6">
    <location>
        <begin position="279"/>
        <end position="302"/>
    </location>
</feature>
<feature type="transmembrane region" description="Helical" evidence="6">
    <location>
        <begin position="650"/>
        <end position="672"/>
    </location>
</feature>
<dbReference type="PANTHER" id="PTHR23510:SF23">
    <property type="entry name" value="SPX DOMAIN-CONTAINING MEMBRANE PROTEIN OS02G45520"/>
    <property type="match status" value="1"/>
</dbReference>
<feature type="transmembrane region" description="Helical" evidence="6">
    <location>
        <begin position="623"/>
        <end position="644"/>
    </location>
</feature>
<comment type="similarity">
    <text evidence="2">Belongs to the major facilitator superfamily.</text>
</comment>
<feature type="transmembrane region" description="Helical" evidence="6">
    <location>
        <begin position="314"/>
        <end position="331"/>
    </location>
</feature>
<dbReference type="ExpressionAtlas" id="A0A3L6ESP9">
    <property type="expression patterns" value="baseline and differential"/>
</dbReference>
<gene>
    <name evidence="9" type="ORF">Zm00014a_030806</name>
</gene>
<feature type="transmembrane region" description="Helical" evidence="6">
    <location>
        <begin position="376"/>
        <end position="398"/>
    </location>
</feature>
<dbReference type="InterPro" id="IPR045264">
    <property type="entry name" value="SPXM_SPX_plant"/>
</dbReference>
<protein>
    <submittedName>
        <fullName evidence="8">SPX domain-containing membrane protein</fullName>
    </submittedName>
</protein>
<accession>A0A3L6ESP9</accession>
<feature type="transmembrane region" description="Helical" evidence="6">
    <location>
        <begin position="521"/>
        <end position="546"/>
    </location>
</feature>
<reference evidence="9 10" key="1">
    <citation type="journal article" date="2018" name="Nat. Genet.">
        <title>Extensive intraspecific gene order and gene structural variations between Mo17 and other maize genomes.</title>
        <authorList>
            <person name="Sun S."/>
            <person name="Zhou Y."/>
            <person name="Chen J."/>
            <person name="Shi J."/>
            <person name="Zhao H."/>
            <person name="Zhao H."/>
            <person name="Song W."/>
            <person name="Zhang M."/>
            <person name="Cui Y."/>
            <person name="Dong X."/>
            <person name="Liu H."/>
            <person name="Ma X."/>
            <person name="Jiao Y."/>
            <person name="Wang B."/>
            <person name="Wei X."/>
            <person name="Stein J.C."/>
            <person name="Glaubitz J.C."/>
            <person name="Lu F."/>
            <person name="Yu G."/>
            <person name="Liang C."/>
            <person name="Fengler K."/>
            <person name="Li B."/>
            <person name="Rafalski A."/>
            <person name="Schnable P.S."/>
            <person name="Ware D.H."/>
            <person name="Buckler E.S."/>
            <person name="Lai J."/>
        </authorList>
    </citation>
    <scope>NUCLEOTIDE SEQUENCE [LARGE SCALE GENOMIC DNA]</scope>
    <source>
        <strain evidence="10">cv. Missouri 17</strain>
        <tissue evidence="9">Seedling</tissue>
    </source>
</reference>
<dbReference type="InterPro" id="IPR011701">
    <property type="entry name" value="MFS"/>
</dbReference>
<comment type="subcellular location">
    <subcellularLocation>
        <location evidence="1">Membrane</location>
        <topology evidence="1">Multi-pass membrane protein</topology>
    </subcellularLocation>
</comment>
<feature type="transmembrane region" description="Helical" evidence="6">
    <location>
        <begin position="552"/>
        <end position="575"/>
    </location>
</feature>
<keyword evidence="3 6" id="KW-0812">Transmembrane</keyword>
<proteinExistence type="inferred from homology"/>
<dbReference type="Gene3D" id="1.20.1250.20">
    <property type="entry name" value="MFS general substrate transporter like domains"/>
    <property type="match status" value="1"/>
</dbReference>
<evidence type="ECO:0000256" key="1">
    <source>
        <dbReference type="ARBA" id="ARBA00004141"/>
    </source>
</evidence>
<evidence type="ECO:0000256" key="4">
    <source>
        <dbReference type="ARBA" id="ARBA00022989"/>
    </source>
</evidence>
<evidence type="ECO:0000256" key="6">
    <source>
        <dbReference type="SAM" id="Phobius"/>
    </source>
</evidence>
<dbReference type="GO" id="GO:0022857">
    <property type="term" value="F:transmembrane transporter activity"/>
    <property type="evidence" value="ECO:0007669"/>
    <property type="project" value="InterPro"/>
</dbReference>
<dbReference type="GO" id="GO:0016020">
    <property type="term" value="C:membrane"/>
    <property type="evidence" value="ECO:0007669"/>
    <property type="project" value="UniProtKB-SubCell"/>
</dbReference>
<sequence length="744" mass="82955">MVNFGKKLMADQLEEWREYYINYKMMKKKVKQYVQQTQTGGKNRDQVLKEFSRMLDDQIEKIVLFLLQQQGHLARRIENLGEQRVVLMERSDVSQICQIRQAYREVGYDLVKLLRFLDSNATGIRKILKKFDKRFGYKFTDYYVSTRANHPYSQLQQIFKQVGVVAVVGALSRNLSYLQDHQGSLANIYDYPSLILKDPVIEQINHSVQKLTHSTSFLQFLGQHALIVPGDMQSGSDLGDDKDYHFLSLLLNLVNTFLYMVNTYIIVPTADDYSVSLGAAATVCGVIIGSMAVAQIFSSVYFSAWSNRSYFRPLVFSSIMLFLGNLLYALAYDLNSLTVLIAGRLLCGLGSARAVNRRYISDCVPLKTRLQASAGFVSASALGMACGPALAGLLQTKFKIYGLTFNQNTLPGWVMCLAWIAYLFWLWISFKEPGHIATENSVSTQSSDSGKLFLLCFLAVKTGRRVSGNLEGGLGEPLLIDAKAGQDEDDEDNDDPEESHTPATSLAAAYRLLTPSVKVQLLIYFMLKFAMEILLSESSVVTTFYFKWTTSTVAIFLAVLGLTVLPVNVIVGSYVTNLFQDRYVHDVRYSLTLKAGPERPSDQPRFANPALVLFFLLNYQRQILVASEIMVLIGIVMSFCFTPHYSVPQYVTSALITFVFAEVLEGVNLSLLSRVMSSRLSRGTYNGGLLSTEAGTLARVAADMTITAAGYLGQGRLLNATLLPSLVICLASIVATFCTYNSLY</sequence>
<evidence type="ECO:0000256" key="2">
    <source>
        <dbReference type="ARBA" id="ARBA00008335"/>
    </source>
</evidence>
<dbReference type="CDD" id="cd14479">
    <property type="entry name" value="SPX-MFS_plant"/>
    <property type="match status" value="1"/>
</dbReference>
<evidence type="ECO:0000313" key="10">
    <source>
        <dbReference type="Proteomes" id="UP000251960"/>
    </source>
</evidence>
<dbReference type="PANTHER" id="PTHR23510">
    <property type="entry name" value="INNER MEMBRANE TRANSPORT PROTEIN YAJR"/>
    <property type="match status" value="1"/>
</dbReference>
<dbReference type="Proteomes" id="UP000251960">
    <property type="component" value="Chromosome 5"/>
</dbReference>
<name>A0A3L6ESP9_MAIZE</name>
<evidence type="ECO:0000313" key="8">
    <source>
        <dbReference type="EMBL" id="PWZ24014.1"/>
    </source>
</evidence>
<dbReference type="EMBL" id="NCVQ01000006">
    <property type="protein sequence ID" value="PWZ24014.1"/>
    <property type="molecule type" value="Genomic_DNA"/>
</dbReference>
<evidence type="ECO:0000256" key="3">
    <source>
        <dbReference type="ARBA" id="ARBA00022692"/>
    </source>
</evidence>
<dbReference type="InterPro" id="IPR051068">
    <property type="entry name" value="MFS_Domain-Containing_Protein"/>
</dbReference>
<dbReference type="InterPro" id="IPR036259">
    <property type="entry name" value="MFS_trans_sf"/>
</dbReference>
<keyword evidence="4 6" id="KW-1133">Transmembrane helix</keyword>
<evidence type="ECO:0000256" key="5">
    <source>
        <dbReference type="ARBA" id="ARBA00023136"/>
    </source>
</evidence>